<evidence type="ECO:0000313" key="1">
    <source>
        <dbReference type="EMBL" id="CCB90359.1"/>
    </source>
</evidence>
<dbReference type="EMBL" id="FR872601">
    <property type="protein sequence ID" value="CCB90359.1"/>
    <property type="molecule type" value="Genomic_DNA"/>
</dbReference>
<sequence>EELSEKLLCVLLIHLTELHLSLQEAFR</sequence>
<organism evidence="1">
    <name type="scientific">Waddlia chondrophila 2032/99</name>
    <dbReference type="NCBI Taxonomy" id="765953"/>
    <lineage>
        <taxon>Bacteria</taxon>
        <taxon>Pseudomonadati</taxon>
        <taxon>Chlamydiota</taxon>
        <taxon>Chlamydiia</taxon>
        <taxon>Parachlamydiales</taxon>
        <taxon>Waddliaceae</taxon>
        <taxon>Waddlia</taxon>
    </lineage>
</organism>
<gene>
    <name evidence="1" type="ORF">WCH_AS05190</name>
</gene>
<proteinExistence type="predicted"/>
<protein>
    <submittedName>
        <fullName evidence="1">Uncharacterized protein</fullName>
    </submittedName>
</protein>
<accession>F8LA52</accession>
<dbReference type="AlphaFoldDB" id="F8LA52"/>
<name>F8LA52_9BACT</name>
<reference evidence="1" key="1">
    <citation type="submission" date="2011-05" db="EMBL/GenBank/DDBJ databases">
        <title>Unity in variety -- the pan-genome of the Chlamydiae.</title>
        <authorList>
            <person name="Collingro A."/>
            <person name="Tischler P."/>
            <person name="Weinmaier T."/>
            <person name="Penz T."/>
            <person name="Heinz E."/>
            <person name="Brunham R.C."/>
            <person name="Read T.D."/>
            <person name="Bavoil P.M."/>
            <person name="Sachse K."/>
            <person name="Kahane S."/>
            <person name="Friedman M.G."/>
            <person name="Rattei T."/>
            <person name="Myers G.S.A."/>
            <person name="Horn M."/>
        </authorList>
    </citation>
    <scope>NUCLEOTIDE SEQUENCE</scope>
    <source>
        <strain evidence="1">2032/99</strain>
    </source>
</reference>
<feature type="non-terminal residue" evidence="1">
    <location>
        <position position="1"/>
    </location>
</feature>